<dbReference type="Proteomes" id="UP000663845">
    <property type="component" value="Unassembled WGS sequence"/>
</dbReference>
<evidence type="ECO:0000313" key="10">
    <source>
        <dbReference type="EMBL" id="CAF1101736.1"/>
    </source>
</evidence>
<evidence type="ECO:0000313" key="13">
    <source>
        <dbReference type="EMBL" id="CAF3699610.1"/>
    </source>
</evidence>
<evidence type="ECO:0000256" key="1">
    <source>
        <dbReference type="ARBA" id="ARBA00006049"/>
    </source>
</evidence>
<evidence type="ECO:0000313" key="11">
    <source>
        <dbReference type="EMBL" id="CAF1114902.1"/>
    </source>
</evidence>
<dbReference type="Proteomes" id="UP000663832">
    <property type="component" value="Unassembled WGS sequence"/>
</dbReference>
<keyword evidence="4" id="KW-0677">Repeat</keyword>
<dbReference type="PANTHER" id="PTHR23055">
    <property type="entry name" value="CALCIUM BINDING PROTEINS"/>
    <property type="match status" value="1"/>
</dbReference>
<comment type="caution">
    <text evidence="9">The sequence shown here is derived from an EMBL/GenBank/DDBJ whole genome shotgun (WGS) entry which is preliminary data.</text>
</comment>
<dbReference type="Proteomes" id="UP000663877">
    <property type="component" value="Unassembled WGS sequence"/>
</dbReference>
<dbReference type="Proteomes" id="UP000663891">
    <property type="component" value="Unassembled WGS sequence"/>
</dbReference>
<evidence type="ECO:0000313" key="15">
    <source>
        <dbReference type="Proteomes" id="UP000663832"/>
    </source>
</evidence>
<keyword evidence="6" id="KW-0449">Lipoprotein</keyword>
<feature type="domain" description="EF-hand" evidence="8">
    <location>
        <begin position="61"/>
        <end position="96"/>
    </location>
</feature>
<sequence>MGNKTPGKLRQTDLDYFRHLTTFTDAEIQDWYKCFHKDCPSGQLTSDEFKKIYAQFFPAGDSSAFAEHVFRRFDADRNQRISFREFLTALSITSKGNLEEKLNWAFGLYDTNGDGFITKEEMLEIVTAIYQMVGSVMQTPDDESTPEKRTDKIFNIFDTDHDGKLSREEFIQGATSDPSIARLLQCDTTSTSTTVPISSSENGSSSTPRLRT</sequence>
<dbReference type="PRINTS" id="PR00450">
    <property type="entry name" value="RECOVERIN"/>
</dbReference>
<dbReference type="InterPro" id="IPR018247">
    <property type="entry name" value="EF_Hand_1_Ca_BS"/>
</dbReference>
<keyword evidence="3" id="KW-0479">Metal-binding</keyword>
<dbReference type="PROSITE" id="PS50222">
    <property type="entry name" value="EF_HAND_2"/>
    <property type="match status" value="3"/>
</dbReference>
<dbReference type="Gene3D" id="1.10.238.10">
    <property type="entry name" value="EF-hand"/>
    <property type="match status" value="1"/>
</dbReference>
<evidence type="ECO:0000256" key="5">
    <source>
        <dbReference type="ARBA" id="ARBA00022837"/>
    </source>
</evidence>
<dbReference type="InterPro" id="IPR011992">
    <property type="entry name" value="EF-hand-dom_pair"/>
</dbReference>
<evidence type="ECO:0000256" key="4">
    <source>
        <dbReference type="ARBA" id="ARBA00022737"/>
    </source>
</evidence>
<dbReference type="PROSITE" id="PS00018">
    <property type="entry name" value="EF_HAND_1"/>
    <property type="match status" value="3"/>
</dbReference>
<dbReference type="InterPro" id="IPR002048">
    <property type="entry name" value="EF_hand_dom"/>
</dbReference>
<keyword evidence="15" id="KW-1185">Reference proteome</keyword>
<organism evidence="9 16">
    <name type="scientific">Adineta steineri</name>
    <dbReference type="NCBI Taxonomy" id="433720"/>
    <lineage>
        <taxon>Eukaryota</taxon>
        <taxon>Metazoa</taxon>
        <taxon>Spiralia</taxon>
        <taxon>Gnathifera</taxon>
        <taxon>Rotifera</taxon>
        <taxon>Eurotatoria</taxon>
        <taxon>Bdelloidea</taxon>
        <taxon>Adinetida</taxon>
        <taxon>Adinetidae</taxon>
        <taxon>Adineta</taxon>
    </lineage>
</organism>
<dbReference type="SUPFAM" id="SSF47473">
    <property type="entry name" value="EF-hand"/>
    <property type="match status" value="1"/>
</dbReference>
<evidence type="ECO:0000313" key="12">
    <source>
        <dbReference type="EMBL" id="CAF1131603.1"/>
    </source>
</evidence>
<evidence type="ECO:0000256" key="6">
    <source>
        <dbReference type="ARBA" id="ARBA00023288"/>
    </source>
</evidence>
<dbReference type="EMBL" id="CAJNON010000219">
    <property type="protein sequence ID" value="CAF1114902.1"/>
    <property type="molecule type" value="Genomic_DNA"/>
</dbReference>
<evidence type="ECO:0000256" key="3">
    <source>
        <dbReference type="ARBA" id="ARBA00022723"/>
    </source>
</evidence>
<comment type="similarity">
    <text evidence="1">Belongs to the recoverin family.</text>
</comment>
<keyword evidence="5" id="KW-0106">Calcium</keyword>
<dbReference type="Proteomes" id="UP000663881">
    <property type="component" value="Unassembled WGS sequence"/>
</dbReference>
<feature type="region of interest" description="Disordered" evidence="7">
    <location>
        <begin position="191"/>
        <end position="212"/>
    </location>
</feature>
<evidence type="ECO:0000313" key="14">
    <source>
        <dbReference type="EMBL" id="CAF3970719.1"/>
    </source>
</evidence>
<evidence type="ECO:0000256" key="7">
    <source>
        <dbReference type="SAM" id="MobiDB-lite"/>
    </source>
</evidence>
<evidence type="ECO:0000313" key="16">
    <source>
        <dbReference type="Proteomes" id="UP000663877"/>
    </source>
</evidence>
<gene>
    <name evidence="9" type="ORF">BJG266_LOCUS17514</name>
    <name evidence="12" type="ORF">JYZ213_LOCUS23052</name>
    <name evidence="13" type="ORF">OKA104_LOCUS12400</name>
    <name evidence="14" type="ORF">OXD698_LOCUS27808</name>
    <name evidence="10" type="ORF">QVE165_LOCUS20336</name>
    <name evidence="11" type="ORF">VCS650_LOCUS20860</name>
</gene>
<dbReference type="CDD" id="cd00051">
    <property type="entry name" value="EFh"/>
    <property type="match status" value="2"/>
</dbReference>
<protein>
    <recommendedName>
        <fullName evidence="8">EF-hand domain-containing protein</fullName>
    </recommendedName>
</protein>
<keyword evidence="2" id="KW-0519">Myristate</keyword>
<dbReference type="Pfam" id="PF13499">
    <property type="entry name" value="EF-hand_7"/>
    <property type="match status" value="1"/>
</dbReference>
<dbReference type="GO" id="GO:0005509">
    <property type="term" value="F:calcium ion binding"/>
    <property type="evidence" value="ECO:0007669"/>
    <property type="project" value="InterPro"/>
</dbReference>
<evidence type="ECO:0000259" key="8">
    <source>
        <dbReference type="PROSITE" id="PS50222"/>
    </source>
</evidence>
<name>A0A814J1K6_9BILA</name>
<feature type="domain" description="EF-hand" evidence="8">
    <location>
        <begin position="145"/>
        <end position="180"/>
    </location>
</feature>
<accession>A0A814J1K6</accession>
<dbReference type="EMBL" id="CAJNOI010000085">
    <property type="protein sequence ID" value="CAF1030669.1"/>
    <property type="molecule type" value="Genomic_DNA"/>
</dbReference>
<dbReference type="EMBL" id="CAJOAY010000596">
    <property type="protein sequence ID" value="CAF3699610.1"/>
    <property type="molecule type" value="Genomic_DNA"/>
</dbReference>
<reference evidence="9" key="1">
    <citation type="submission" date="2021-02" db="EMBL/GenBank/DDBJ databases">
        <authorList>
            <person name="Nowell W R."/>
        </authorList>
    </citation>
    <scope>NUCLEOTIDE SEQUENCE</scope>
</reference>
<feature type="compositionally biased region" description="Polar residues" evidence="7">
    <location>
        <begin position="201"/>
        <end position="212"/>
    </location>
</feature>
<feature type="compositionally biased region" description="Low complexity" evidence="7">
    <location>
        <begin position="191"/>
        <end position="200"/>
    </location>
</feature>
<dbReference type="EMBL" id="CAJOAZ010002920">
    <property type="protein sequence ID" value="CAF3970719.1"/>
    <property type="molecule type" value="Genomic_DNA"/>
</dbReference>
<dbReference type="EMBL" id="CAJNOM010000127">
    <property type="protein sequence ID" value="CAF1101736.1"/>
    <property type="molecule type" value="Genomic_DNA"/>
</dbReference>
<evidence type="ECO:0000256" key="2">
    <source>
        <dbReference type="ARBA" id="ARBA00022707"/>
    </source>
</evidence>
<dbReference type="SMART" id="SM00054">
    <property type="entry name" value="EFh"/>
    <property type="match status" value="4"/>
</dbReference>
<dbReference type="AlphaFoldDB" id="A0A814J1K6"/>
<dbReference type="PANTHER" id="PTHR23055:SF178">
    <property type="entry name" value="NEUROCALCIN HOMOLOG"/>
    <property type="match status" value="1"/>
</dbReference>
<dbReference type="OrthoDB" id="191686at2759"/>
<dbReference type="FunFam" id="1.10.238.10:FF:000009">
    <property type="entry name" value="Visinin-like protein 1"/>
    <property type="match status" value="1"/>
</dbReference>
<feature type="domain" description="EF-hand" evidence="8">
    <location>
        <begin position="97"/>
        <end position="132"/>
    </location>
</feature>
<dbReference type="Proteomes" id="UP000663844">
    <property type="component" value="Unassembled WGS sequence"/>
</dbReference>
<dbReference type="InterPro" id="IPR028846">
    <property type="entry name" value="Recoverin"/>
</dbReference>
<dbReference type="EMBL" id="CAJNOG010000268">
    <property type="protein sequence ID" value="CAF1131603.1"/>
    <property type="molecule type" value="Genomic_DNA"/>
</dbReference>
<proteinExistence type="inferred from homology"/>
<evidence type="ECO:0000313" key="9">
    <source>
        <dbReference type="EMBL" id="CAF1030669.1"/>
    </source>
</evidence>